<keyword evidence="3" id="KW-1185">Reference proteome</keyword>
<organism evidence="2 3">
    <name type="scientific">Neogobius melanostomus</name>
    <name type="common">round goby</name>
    <dbReference type="NCBI Taxonomy" id="47308"/>
    <lineage>
        <taxon>Eukaryota</taxon>
        <taxon>Metazoa</taxon>
        <taxon>Chordata</taxon>
        <taxon>Craniata</taxon>
        <taxon>Vertebrata</taxon>
        <taxon>Euteleostomi</taxon>
        <taxon>Actinopterygii</taxon>
        <taxon>Neopterygii</taxon>
        <taxon>Teleostei</taxon>
        <taxon>Neoteleostei</taxon>
        <taxon>Acanthomorphata</taxon>
        <taxon>Gobiaria</taxon>
        <taxon>Gobiiformes</taxon>
        <taxon>Gobioidei</taxon>
        <taxon>Gobiidae</taxon>
        <taxon>Benthophilinae</taxon>
        <taxon>Neogobiini</taxon>
        <taxon>Neogobius</taxon>
    </lineage>
</organism>
<name>A0A8C6WEI0_9GOBI</name>
<dbReference type="Pfam" id="PF02375">
    <property type="entry name" value="JmjN"/>
    <property type="match status" value="1"/>
</dbReference>
<reference evidence="2" key="1">
    <citation type="submission" date="2025-08" db="UniProtKB">
        <authorList>
            <consortium name="Ensembl"/>
        </authorList>
    </citation>
    <scope>IDENTIFICATION</scope>
</reference>
<sequence>MLGQVPIFKPEPREFQDPLVYLDAVRAQAEGHYVCCNKVQSFTKAYFHESIM</sequence>
<accession>A0A8C6WEI0</accession>
<dbReference type="InterPro" id="IPR003349">
    <property type="entry name" value="JmjN"/>
</dbReference>
<reference evidence="2" key="2">
    <citation type="submission" date="2025-09" db="UniProtKB">
        <authorList>
            <consortium name="Ensembl"/>
        </authorList>
    </citation>
    <scope>IDENTIFICATION</scope>
</reference>
<evidence type="ECO:0000259" key="1">
    <source>
        <dbReference type="Pfam" id="PF02375"/>
    </source>
</evidence>
<evidence type="ECO:0000313" key="2">
    <source>
        <dbReference type="Ensembl" id="ENSNMLP00000001000.1"/>
    </source>
</evidence>
<evidence type="ECO:0000313" key="3">
    <source>
        <dbReference type="Proteomes" id="UP000694523"/>
    </source>
</evidence>
<feature type="domain" description="JmjN" evidence="1">
    <location>
        <begin position="6"/>
        <end position="30"/>
    </location>
</feature>
<proteinExistence type="predicted"/>
<dbReference type="Ensembl" id="ENSNMLT00000001170.1">
    <property type="protein sequence ID" value="ENSNMLP00000001000.1"/>
    <property type="gene ID" value="ENSNMLG00000000811.1"/>
</dbReference>
<dbReference type="Proteomes" id="UP000694523">
    <property type="component" value="Unplaced"/>
</dbReference>
<protein>
    <recommendedName>
        <fullName evidence="1">JmjN domain-containing protein</fullName>
    </recommendedName>
</protein>
<dbReference type="AlphaFoldDB" id="A0A8C6WEI0"/>